<gene>
    <name evidence="2" type="ORF">ACFO8L_40310</name>
</gene>
<organism evidence="2 3">
    <name type="scientific">Sphaerisporangium corydalis</name>
    <dbReference type="NCBI Taxonomy" id="1441875"/>
    <lineage>
        <taxon>Bacteria</taxon>
        <taxon>Bacillati</taxon>
        <taxon>Actinomycetota</taxon>
        <taxon>Actinomycetes</taxon>
        <taxon>Streptosporangiales</taxon>
        <taxon>Streptosporangiaceae</taxon>
        <taxon>Sphaerisporangium</taxon>
    </lineage>
</organism>
<dbReference type="Proteomes" id="UP001595891">
    <property type="component" value="Unassembled WGS sequence"/>
</dbReference>
<dbReference type="EMBL" id="JBHSFN010000049">
    <property type="protein sequence ID" value="MFC4592389.1"/>
    <property type="molecule type" value="Genomic_DNA"/>
</dbReference>
<proteinExistence type="predicted"/>
<name>A0ABV9EWM4_9ACTN</name>
<dbReference type="RefSeq" id="WP_262850324.1">
    <property type="nucleotide sequence ID" value="NZ_JANZYP010000101.1"/>
</dbReference>
<reference evidence="3" key="1">
    <citation type="journal article" date="2019" name="Int. J. Syst. Evol. Microbiol.">
        <title>The Global Catalogue of Microorganisms (GCM) 10K type strain sequencing project: providing services to taxonomists for standard genome sequencing and annotation.</title>
        <authorList>
            <consortium name="The Broad Institute Genomics Platform"/>
            <consortium name="The Broad Institute Genome Sequencing Center for Infectious Disease"/>
            <person name="Wu L."/>
            <person name="Ma J."/>
        </authorList>
    </citation>
    <scope>NUCLEOTIDE SEQUENCE [LARGE SCALE GENOMIC DNA]</scope>
    <source>
        <strain evidence="3">CCUG 49560</strain>
    </source>
</reference>
<evidence type="ECO:0000313" key="2">
    <source>
        <dbReference type="EMBL" id="MFC4592389.1"/>
    </source>
</evidence>
<evidence type="ECO:0000313" key="3">
    <source>
        <dbReference type="Proteomes" id="UP001595891"/>
    </source>
</evidence>
<sequence>MIDFRYHIVSIVAIFLALAVGIVLGSTVLNAPLVASTERVTAQLRANNNELHASISDLQTRAGADDTFVADRLPQLVQGALAGERVVIVEAPGADTKLRDPLSQVITAAGATVSGRVSVTEKYLTADQSGTLDQLTTSAKPGVPVFSPDATPYDKVAAVLAGAIVTSDRSQADKENPSAAGVLAAFESDGLVTLDGDPGKRATLALMVAPSLPYEGETADAQTAAVVSLASGLDEASAGTVLAGVVPVSTVSGLISAVRSSSDVAANVSTVDNVDMAFGQAVVVYALREQTAGEAGQYGLGADASAPEPSPTATATPTPTEGAGG</sequence>
<evidence type="ECO:0000256" key="1">
    <source>
        <dbReference type="SAM" id="MobiDB-lite"/>
    </source>
</evidence>
<comment type="caution">
    <text evidence="2">The sequence shown here is derived from an EMBL/GenBank/DDBJ whole genome shotgun (WGS) entry which is preliminary data.</text>
</comment>
<keyword evidence="3" id="KW-1185">Reference proteome</keyword>
<dbReference type="InterPro" id="IPR021522">
    <property type="entry name" value="MctB"/>
</dbReference>
<accession>A0ABV9EWM4</accession>
<protein>
    <submittedName>
        <fullName evidence="2">Copper transporter</fullName>
    </submittedName>
</protein>
<feature type="region of interest" description="Disordered" evidence="1">
    <location>
        <begin position="298"/>
        <end position="325"/>
    </location>
</feature>
<dbReference type="Pfam" id="PF11382">
    <property type="entry name" value="MctB"/>
    <property type="match status" value="1"/>
</dbReference>
<feature type="compositionally biased region" description="Low complexity" evidence="1">
    <location>
        <begin position="304"/>
        <end position="325"/>
    </location>
</feature>